<evidence type="ECO:0000313" key="2">
    <source>
        <dbReference type="Proteomes" id="UP000027308"/>
    </source>
</evidence>
<reference evidence="1 2" key="1">
    <citation type="submission" date="2014-05" db="EMBL/GenBank/DDBJ databases">
        <title>Pseudomonas simiae WCS417.</title>
        <authorList>
            <person name="Berendsen R.L."/>
        </authorList>
    </citation>
    <scope>NUCLEOTIDE SEQUENCE [LARGE SCALE GENOMIC DNA]</scope>
    <source>
        <strain evidence="1 2">WCS417</strain>
    </source>
</reference>
<dbReference type="Proteomes" id="UP000027308">
    <property type="component" value="Chromosome"/>
</dbReference>
<gene>
    <name evidence="1" type="ORF">PS417_05400</name>
</gene>
<protein>
    <submittedName>
        <fullName evidence="1">Uncharacterized protein</fullName>
    </submittedName>
</protein>
<dbReference type="eggNOG" id="ENOG5032BVI">
    <property type="taxonomic scope" value="Bacteria"/>
</dbReference>
<dbReference type="AlphaFoldDB" id="A0A1N7U5D1"/>
<sequence>MVKATGIGPSNVAGVGVDELGRLSIAESLVMWQYSRAGQPSYTEVILKTGAGNCDQMAHVANELIRFNGGASRVWGTSPPAHAFVVVGITPPTLGLTLDFSEAGWRGLWICDPWAAIVCPASEYLRELNIKMLAWHLADISVLFNDQGTYRWGRANDRNWLTLLRSAVKRPPP</sequence>
<organism evidence="1 2">
    <name type="scientific">Pseudomonas simiae</name>
    <dbReference type="NCBI Taxonomy" id="321846"/>
    <lineage>
        <taxon>Bacteria</taxon>
        <taxon>Pseudomonadati</taxon>
        <taxon>Pseudomonadota</taxon>
        <taxon>Gammaproteobacteria</taxon>
        <taxon>Pseudomonadales</taxon>
        <taxon>Pseudomonadaceae</taxon>
        <taxon>Pseudomonas</taxon>
    </lineage>
</organism>
<proteinExistence type="predicted"/>
<evidence type="ECO:0000313" key="1">
    <source>
        <dbReference type="EMBL" id="AIB35014.1"/>
    </source>
</evidence>
<accession>A0A1N7U5D1</accession>
<dbReference type="EMBL" id="CP007637">
    <property type="protein sequence ID" value="AIB35014.1"/>
    <property type="molecule type" value="Genomic_DNA"/>
</dbReference>
<name>A0A1N7U5D1_9PSED</name>